<sequence>MAPAAANQNNQDNRPSKGKFTGPCFHCQTPRHRAVYCPGVTFKSCGQQGHSKKVCPHNTQQQPQANPQEPYKQCVGCHAQGVLLWTCPKCAPVLQALGNGLAGPLAGQQQSQM</sequence>
<evidence type="ECO:0008006" key="4">
    <source>
        <dbReference type="Google" id="ProtNLM"/>
    </source>
</evidence>
<evidence type="ECO:0000313" key="3">
    <source>
        <dbReference type="Proteomes" id="UP001627154"/>
    </source>
</evidence>
<feature type="region of interest" description="Disordered" evidence="1">
    <location>
        <begin position="1"/>
        <end position="20"/>
    </location>
</feature>
<protein>
    <recommendedName>
        <fullName evidence="4">CCHC-type domain-containing protein</fullName>
    </recommendedName>
</protein>
<reference evidence="2 3" key="1">
    <citation type="journal article" date="2024" name="bioRxiv">
        <title>A reference genome for Trichogramma kaykai: A tiny desert-dwelling parasitoid wasp with competing sex-ratio distorters.</title>
        <authorList>
            <person name="Culotta J."/>
            <person name="Lindsey A.R."/>
        </authorList>
    </citation>
    <scope>NUCLEOTIDE SEQUENCE [LARGE SCALE GENOMIC DNA]</scope>
    <source>
        <strain evidence="2 3">KSX58</strain>
    </source>
</reference>
<evidence type="ECO:0000256" key="1">
    <source>
        <dbReference type="SAM" id="MobiDB-lite"/>
    </source>
</evidence>
<proteinExistence type="predicted"/>
<organism evidence="2 3">
    <name type="scientific">Trichogramma kaykai</name>
    <dbReference type="NCBI Taxonomy" id="54128"/>
    <lineage>
        <taxon>Eukaryota</taxon>
        <taxon>Metazoa</taxon>
        <taxon>Ecdysozoa</taxon>
        <taxon>Arthropoda</taxon>
        <taxon>Hexapoda</taxon>
        <taxon>Insecta</taxon>
        <taxon>Pterygota</taxon>
        <taxon>Neoptera</taxon>
        <taxon>Endopterygota</taxon>
        <taxon>Hymenoptera</taxon>
        <taxon>Apocrita</taxon>
        <taxon>Proctotrupomorpha</taxon>
        <taxon>Chalcidoidea</taxon>
        <taxon>Trichogrammatidae</taxon>
        <taxon>Trichogramma</taxon>
    </lineage>
</organism>
<dbReference type="Gene3D" id="4.10.60.10">
    <property type="entry name" value="Zinc finger, CCHC-type"/>
    <property type="match status" value="1"/>
</dbReference>
<keyword evidence="3" id="KW-1185">Reference proteome</keyword>
<dbReference type="EMBL" id="JBJJXI010000023">
    <property type="protein sequence ID" value="KAL3404768.1"/>
    <property type="molecule type" value="Genomic_DNA"/>
</dbReference>
<feature type="compositionally biased region" description="Low complexity" evidence="1">
    <location>
        <begin position="1"/>
        <end position="13"/>
    </location>
</feature>
<gene>
    <name evidence="2" type="ORF">TKK_002801</name>
</gene>
<feature type="compositionally biased region" description="Polar residues" evidence="1">
    <location>
        <begin position="57"/>
        <end position="67"/>
    </location>
</feature>
<comment type="caution">
    <text evidence="2">The sequence shown here is derived from an EMBL/GenBank/DDBJ whole genome shotgun (WGS) entry which is preliminary data.</text>
</comment>
<feature type="region of interest" description="Disordered" evidence="1">
    <location>
        <begin position="46"/>
        <end position="70"/>
    </location>
</feature>
<name>A0ABD2XHB7_9HYME</name>
<accession>A0ABD2XHB7</accession>
<dbReference type="Proteomes" id="UP001627154">
    <property type="component" value="Unassembled WGS sequence"/>
</dbReference>
<dbReference type="AlphaFoldDB" id="A0ABD2XHB7"/>
<evidence type="ECO:0000313" key="2">
    <source>
        <dbReference type="EMBL" id="KAL3404768.1"/>
    </source>
</evidence>